<accession>A0ACB8Z7R7</accession>
<gene>
    <name evidence="1" type="ORF">L6452_33143</name>
</gene>
<dbReference type="EMBL" id="CM042057">
    <property type="protein sequence ID" value="KAI3693309.1"/>
    <property type="molecule type" value="Genomic_DNA"/>
</dbReference>
<comment type="caution">
    <text evidence="1">The sequence shown here is derived from an EMBL/GenBank/DDBJ whole genome shotgun (WGS) entry which is preliminary data.</text>
</comment>
<organism evidence="1 2">
    <name type="scientific">Arctium lappa</name>
    <name type="common">Greater burdock</name>
    <name type="synonym">Lappa major</name>
    <dbReference type="NCBI Taxonomy" id="4217"/>
    <lineage>
        <taxon>Eukaryota</taxon>
        <taxon>Viridiplantae</taxon>
        <taxon>Streptophyta</taxon>
        <taxon>Embryophyta</taxon>
        <taxon>Tracheophyta</taxon>
        <taxon>Spermatophyta</taxon>
        <taxon>Magnoliopsida</taxon>
        <taxon>eudicotyledons</taxon>
        <taxon>Gunneridae</taxon>
        <taxon>Pentapetalae</taxon>
        <taxon>asterids</taxon>
        <taxon>campanulids</taxon>
        <taxon>Asterales</taxon>
        <taxon>Asteraceae</taxon>
        <taxon>Carduoideae</taxon>
        <taxon>Cardueae</taxon>
        <taxon>Arctiinae</taxon>
        <taxon>Arctium</taxon>
    </lineage>
</organism>
<sequence>MSSVISNRDCAIMYMHEIPAIEAERDKLKIQNSSLLNQIQELKAKFVIFEKTSEYAKCINDSKSDFAELKVESVALQNKFKAFEEKIFALEAKNVELMKSFHVDKDKANLEKIYTKKLSEFYKKAFQEKKDLEHRCIKLSKQVSEFEKILITERDTFAKERKVLEDKVIELPKQISVLQDLLEKERQIFQEKKKSFDAEKKISEKRNVGIFKEISEKNKNLEKDFEQERQIFESEISKLTTKLSVISSDILKEQIVRSNLKKKFDTLLDERNILSEKIK</sequence>
<dbReference type="Proteomes" id="UP001055879">
    <property type="component" value="Linkage Group LG11"/>
</dbReference>
<keyword evidence="2" id="KW-1185">Reference proteome</keyword>
<protein>
    <submittedName>
        <fullName evidence="1">Uncharacterized protein</fullName>
    </submittedName>
</protein>
<reference evidence="2" key="1">
    <citation type="journal article" date="2022" name="Mol. Ecol. Resour.">
        <title>The genomes of chicory, endive, great burdock and yacon provide insights into Asteraceae palaeo-polyploidization history and plant inulin production.</title>
        <authorList>
            <person name="Fan W."/>
            <person name="Wang S."/>
            <person name="Wang H."/>
            <person name="Wang A."/>
            <person name="Jiang F."/>
            <person name="Liu H."/>
            <person name="Zhao H."/>
            <person name="Xu D."/>
            <person name="Zhang Y."/>
        </authorList>
    </citation>
    <scope>NUCLEOTIDE SEQUENCE [LARGE SCALE GENOMIC DNA]</scope>
    <source>
        <strain evidence="2">cv. Niubang</strain>
    </source>
</reference>
<reference evidence="1 2" key="2">
    <citation type="journal article" date="2022" name="Mol. Ecol. Resour.">
        <title>The genomes of chicory, endive, great burdock and yacon provide insights into Asteraceae paleo-polyploidization history and plant inulin production.</title>
        <authorList>
            <person name="Fan W."/>
            <person name="Wang S."/>
            <person name="Wang H."/>
            <person name="Wang A."/>
            <person name="Jiang F."/>
            <person name="Liu H."/>
            <person name="Zhao H."/>
            <person name="Xu D."/>
            <person name="Zhang Y."/>
        </authorList>
    </citation>
    <scope>NUCLEOTIDE SEQUENCE [LARGE SCALE GENOMIC DNA]</scope>
    <source>
        <strain evidence="2">cv. Niubang</strain>
    </source>
</reference>
<evidence type="ECO:0000313" key="2">
    <source>
        <dbReference type="Proteomes" id="UP001055879"/>
    </source>
</evidence>
<proteinExistence type="predicted"/>
<evidence type="ECO:0000313" key="1">
    <source>
        <dbReference type="EMBL" id="KAI3693309.1"/>
    </source>
</evidence>
<name>A0ACB8Z7R7_ARCLA</name>